<proteinExistence type="inferred from homology"/>
<dbReference type="Proteomes" id="UP000799441">
    <property type="component" value="Unassembled WGS sequence"/>
</dbReference>
<protein>
    <submittedName>
        <fullName evidence="4">Glycosyltransferase family 34 protein</fullName>
    </submittedName>
</protein>
<dbReference type="AlphaFoldDB" id="A0A9P4PZN1"/>
<dbReference type="InterPro" id="IPR029044">
    <property type="entry name" value="Nucleotide-diphossugar_trans"/>
</dbReference>
<dbReference type="PANTHER" id="PTHR31306">
    <property type="entry name" value="ALPHA-1,6-MANNOSYLTRANSFERASE MNN11-RELATED"/>
    <property type="match status" value="1"/>
</dbReference>
<gene>
    <name evidence="4" type="ORF">K431DRAFT_234040</name>
</gene>
<reference evidence="4" key="1">
    <citation type="journal article" date="2020" name="Stud. Mycol.">
        <title>101 Dothideomycetes genomes: a test case for predicting lifestyles and emergence of pathogens.</title>
        <authorList>
            <person name="Haridas S."/>
            <person name="Albert R."/>
            <person name="Binder M."/>
            <person name="Bloem J."/>
            <person name="Labutti K."/>
            <person name="Salamov A."/>
            <person name="Andreopoulos B."/>
            <person name="Baker S."/>
            <person name="Barry K."/>
            <person name="Bills G."/>
            <person name="Bluhm B."/>
            <person name="Cannon C."/>
            <person name="Castanera R."/>
            <person name="Culley D."/>
            <person name="Daum C."/>
            <person name="Ezra D."/>
            <person name="Gonzalez J."/>
            <person name="Henrissat B."/>
            <person name="Kuo A."/>
            <person name="Liang C."/>
            <person name="Lipzen A."/>
            <person name="Lutzoni F."/>
            <person name="Magnuson J."/>
            <person name="Mondo S."/>
            <person name="Nolan M."/>
            <person name="Ohm R."/>
            <person name="Pangilinan J."/>
            <person name="Park H.-J."/>
            <person name="Ramirez L."/>
            <person name="Alfaro M."/>
            <person name="Sun H."/>
            <person name="Tritt A."/>
            <person name="Yoshinaga Y."/>
            <person name="Zwiers L.-H."/>
            <person name="Turgeon B."/>
            <person name="Goodwin S."/>
            <person name="Spatafora J."/>
            <person name="Crous P."/>
            <person name="Grigoriev I."/>
        </authorList>
    </citation>
    <scope>NUCLEOTIDE SEQUENCE</scope>
    <source>
        <strain evidence="4">CBS 116435</strain>
    </source>
</reference>
<evidence type="ECO:0000313" key="4">
    <source>
        <dbReference type="EMBL" id="KAF2717024.1"/>
    </source>
</evidence>
<keyword evidence="2" id="KW-0328">Glycosyltransferase</keyword>
<dbReference type="OrthoDB" id="205108at2759"/>
<evidence type="ECO:0000256" key="1">
    <source>
        <dbReference type="ARBA" id="ARBA00005664"/>
    </source>
</evidence>
<dbReference type="InterPro" id="IPR008630">
    <property type="entry name" value="Glyco_trans_34"/>
</dbReference>
<dbReference type="PANTHER" id="PTHR31306:SF5">
    <property type="entry name" value="ALPHA-1,6-MANNOSYLTRANSFERASE MNN10-RELATED"/>
    <property type="match status" value="1"/>
</dbReference>
<evidence type="ECO:0000256" key="2">
    <source>
        <dbReference type="ARBA" id="ARBA00022676"/>
    </source>
</evidence>
<dbReference type="GO" id="GO:0016757">
    <property type="term" value="F:glycosyltransferase activity"/>
    <property type="evidence" value="ECO:0007669"/>
    <property type="project" value="UniProtKB-KW"/>
</dbReference>
<evidence type="ECO:0000256" key="3">
    <source>
        <dbReference type="ARBA" id="ARBA00022679"/>
    </source>
</evidence>
<accession>A0A9P4PZN1</accession>
<dbReference type="EMBL" id="MU003854">
    <property type="protein sequence ID" value="KAF2717024.1"/>
    <property type="molecule type" value="Genomic_DNA"/>
</dbReference>
<organism evidence="4 5">
    <name type="scientific">Polychaeton citri CBS 116435</name>
    <dbReference type="NCBI Taxonomy" id="1314669"/>
    <lineage>
        <taxon>Eukaryota</taxon>
        <taxon>Fungi</taxon>
        <taxon>Dikarya</taxon>
        <taxon>Ascomycota</taxon>
        <taxon>Pezizomycotina</taxon>
        <taxon>Dothideomycetes</taxon>
        <taxon>Dothideomycetidae</taxon>
        <taxon>Capnodiales</taxon>
        <taxon>Capnodiaceae</taxon>
        <taxon>Polychaeton</taxon>
    </lineage>
</organism>
<comment type="similarity">
    <text evidence="1">Belongs to the glycosyltransferase 34 family.</text>
</comment>
<dbReference type="Gene3D" id="3.90.550.10">
    <property type="entry name" value="Spore Coat Polysaccharide Biosynthesis Protein SpsA, Chain A"/>
    <property type="match status" value="1"/>
</dbReference>
<keyword evidence="5" id="KW-1185">Reference proteome</keyword>
<sequence length="244" mass="28089">MQKAVTAGPKIAMISMTTFETSYDNIAVPNKHKYAKKHGYDMIWDFDPNPDQSKVWDKLTNIENAIKANIRGENAYEWLWWLDYDILITNTTIKIEDILEDAFRNHSNPDQVNVIVTPDCFPLNAGSMIFRVTPWVLDLYKRVRECGNRKDENGWPPSEQDCLRASQGHNTMGMKDKSISVLQTKLNAFPKEIPCYDDREDKSWEKGMFVVHFAGAWAHLKGEDGGQHPDPVGTLMRKYYDDVV</sequence>
<dbReference type="GO" id="GO:0000139">
    <property type="term" value="C:Golgi membrane"/>
    <property type="evidence" value="ECO:0007669"/>
    <property type="project" value="TreeGrafter"/>
</dbReference>
<keyword evidence="3" id="KW-0808">Transferase</keyword>
<comment type="caution">
    <text evidence="4">The sequence shown here is derived from an EMBL/GenBank/DDBJ whole genome shotgun (WGS) entry which is preliminary data.</text>
</comment>
<dbReference type="GO" id="GO:0006487">
    <property type="term" value="P:protein N-linked glycosylation"/>
    <property type="evidence" value="ECO:0007669"/>
    <property type="project" value="TreeGrafter"/>
</dbReference>
<dbReference type="Pfam" id="PF05637">
    <property type="entry name" value="Glyco_transf_34"/>
    <property type="match status" value="2"/>
</dbReference>
<evidence type="ECO:0000313" key="5">
    <source>
        <dbReference type="Proteomes" id="UP000799441"/>
    </source>
</evidence>
<name>A0A9P4PZN1_9PEZI</name>